<dbReference type="HOGENOM" id="CLU_1695344_0_0_1"/>
<accession>H1V744</accession>
<name>H1V744_COLHI</name>
<dbReference type="Proteomes" id="UP000007174">
    <property type="component" value="Unassembled WGS sequence"/>
</dbReference>
<dbReference type="STRING" id="759273.H1V744"/>
<sequence length="155" mass="17007">MDSPGRLPGAGLADLIRTSQLLADRYTLVANSLNTAPVTLASLATECRAVTDALRRFKYLRETIPETLVFDPVLLDQSCHDALHSISNSLSSLDIYSTRIRPATSDSAVDMSSGQLTIVWNEDSLKQILHEIKTSRQSLAFLLNLCAKVSKYQLA</sequence>
<dbReference type="VEuPathDB" id="FungiDB:CH63R_00057"/>
<evidence type="ECO:0000313" key="1">
    <source>
        <dbReference type="EMBL" id="CCF36046.1"/>
    </source>
</evidence>
<protein>
    <submittedName>
        <fullName evidence="1">Uncharacterized protein</fullName>
    </submittedName>
</protein>
<dbReference type="eggNOG" id="KOG4177">
    <property type="taxonomic scope" value="Eukaryota"/>
</dbReference>
<dbReference type="EMBL" id="CACQ02001809">
    <property type="protein sequence ID" value="CCF36046.1"/>
    <property type="molecule type" value="Genomic_DNA"/>
</dbReference>
<gene>
    <name evidence="1" type="ORF">CH063_07701</name>
</gene>
<dbReference type="AlphaFoldDB" id="H1V744"/>
<organism evidence="1 2">
    <name type="scientific">Colletotrichum higginsianum (strain IMI 349063)</name>
    <name type="common">Crucifer anthracnose fungus</name>
    <dbReference type="NCBI Taxonomy" id="759273"/>
    <lineage>
        <taxon>Eukaryota</taxon>
        <taxon>Fungi</taxon>
        <taxon>Dikarya</taxon>
        <taxon>Ascomycota</taxon>
        <taxon>Pezizomycotina</taxon>
        <taxon>Sordariomycetes</taxon>
        <taxon>Hypocreomycetidae</taxon>
        <taxon>Glomerellales</taxon>
        <taxon>Glomerellaceae</taxon>
        <taxon>Colletotrichum</taxon>
        <taxon>Colletotrichum destructivum species complex</taxon>
    </lineage>
</organism>
<reference evidence="2" key="1">
    <citation type="journal article" date="2012" name="Nat. Genet.">
        <title>Lifestyle transitions in plant pathogenic Colletotrichum fungi deciphered by genome and transcriptome analyses.</title>
        <authorList>
            <person name="O'Connell R.J."/>
            <person name="Thon M.R."/>
            <person name="Hacquard S."/>
            <person name="Amyotte S.G."/>
            <person name="Kleemann J."/>
            <person name="Torres M.F."/>
            <person name="Damm U."/>
            <person name="Buiate E.A."/>
            <person name="Epstein L."/>
            <person name="Alkan N."/>
            <person name="Altmueller J."/>
            <person name="Alvarado-Balderrama L."/>
            <person name="Bauser C.A."/>
            <person name="Becker C."/>
            <person name="Birren B.W."/>
            <person name="Chen Z."/>
            <person name="Choi J."/>
            <person name="Crouch J.A."/>
            <person name="Duvick J.P."/>
            <person name="Farman M.A."/>
            <person name="Gan P."/>
            <person name="Heiman D."/>
            <person name="Henrissat B."/>
            <person name="Howard R.J."/>
            <person name="Kabbage M."/>
            <person name="Koch C."/>
            <person name="Kracher B."/>
            <person name="Kubo Y."/>
            <person name="Law A.D."/>
            <person name="Lebrun M.-H."/>
            <person name="Lee Y.-H."/>
            <person name="Miyara I."/>
            <person name="Moore N."/>
            <person name="Neumann U."/>
            <person name="Nordstroem K."/>
            <person name="Panaccione D.G."/>
            <person name="Panstruga R."/>
            <person name="Place M."/>
            <person name="Proctor R.H."/>
            <person name="Prusky D."/>
            <person name="Rech G."/>
            <person name="Reinhardt R."/>
            <person name="Rollins J.A."/>
            <person name="Rounsley S."/>
            <person name="Schardl C.L."/>
            <person name="Schwartz D.C."/>
            <person name="Shenoy N."/>
            <person name="Shirasu K."/>
            <person name="Sikhakolli U.R."/>
            <person name="Stueber K."/>
            <person name="Sukno S.A."/>
            <person name="Sweigard J.A."/>
            <person name="Takano Y."/>
            <person name="Takahara H."/>
            <person name="Trail F."/>
            <person name="van der Does H.C."/>
            <person name="Voll L.M."/>
            <person name="Will I."/>
            <person name="Young S."/>
            <person name="Zeng Q."/>
            <person name="Zhang J."/>
            <person name="Zhou S."/>
            <person name="Dickman M.B."/>
            <person name="Schulze-Lefert P."/>
            <person name="Ver Loren van Themaat E."/>
            <person name="Ma L.-J."/>
            <person name="Vaillancourt L.J."/>
        </authorList>
    </citation>
    <scope>NUCLEOTIDE SEQUENCE [LARGE SCALE GENOMIC DNA]</scope>
    <source>
        <strain evidence="2">IMI 349063</strain>
    </source>
</reference>
<proteinExistence type="predicted"/>
<evidence type="ECO:0000313" key="2">
    <source>
        <dbReference type="Proteomes" id="UP000007174"/>
    </source>
</evidence>